<dbReference type="Pfam" id="PF24517">
    <property type="entry name" value="CBM96"/>
    <property type="match status" value="1"/>
</dbReference>
<dbReference type="InterPro" id="IPR055372">
    <property type="entry name" value="CBM96"/>
</dbReference>
<evidence type="ECO:0000313" key="7">
    <source>
        <dbReference type="Proteomes" id="UP000606172"/>
    </source>
</evidence>
<dbReference type="RefSeq" id="WP_204023654.1">
    <property type="nucleotide sequence ID" value="NZ_BOOW01000011.1"/>
</dbReference>
<dbReference type="Proteomes" id="UP000606172">
    <property type="component" value="Unassembled WGS sequence"/>
</dbReference>
<reference evidence="6" key="1">
    <citation type="submission" date="2021-01" db="EMBL/GenBank/DDBJ databases">
        <title>Whole genome shotgun sequence of Sinosporangium siamense NBRC 109515.</title>
        <authorList>
            <person name="Komaki H."/>
            <person name="Tamura T."/>
        </authorList>
    </citation>
    <scope>NUCLEOTIDE SEQUENCE</scope>
    <source>
        <strain evidence="6">NBRC 109515</strain>
    </source>
</reference>
<dbReference type="EMBL" id="BOOW01000011">
    <property type="protein sequence ID" value="GII91678.1"/>
    <property type="molecule type" value="Genomic_DNA"/>
</dbReference>
<dbReference type="GO" id="GO:0005576">
    <property type="term" value="C:extracellular region"/>
    <property type="evidence" value="ECO:0007669"/>
    <property type="project" value="UniProtKB-SubCell"/>
</dbReference>
<proteinExistence type="predicted"/>
<evidence type="ECO:0000256" key="1">
    <source>
        <dbReference type="ARBA" id="ARBA00004613"/>
    </source>
</evidence>
<sequence>MRLAAPIVLAAALGGAPLSAGPVSALTGDTSVSVELRPSHDGYILQGARRDQSRAQHLKVGFNGDRVARSFLTWETGALAGKRILSATLKLWSQHSWSCTPRAWEVWSAEPMTATPAIVTAAARWPGPAPLKQAAVSTETRGWSDRCADGWVSVDLRDLVQSWADQRKTKGAVVLKATDETDRLAWKRFASAEATTNRPILTVIFTESPGRPAVPIGTARK</sequence>
<comment type="caution">
    <text evidence="6">The sequence shown here is derived from an EMBL/GenBank/DDBJ whole genome shotgun (WGS) entry which is preliminary data.</text>
</comment>
<dbReference type="NCBIfam" id="NF033679">
    <property type="entry name" value="DNRLRE_dom"/>
    <property type="match status" value="1"/>
</dbReference>
<accession>A0A919RD37</accession>
<feature type="domain" description="Carbohydrate-binding module family 96" evidence="5">
    <location>
        <begin position="34"/>
        <end position="203"/>
    </location>
</feature>
<comment type="subcellular location">
    <subcellularLocation>
        <location evidence="1">Secreted</location>
    </subcellularLocation>
</comment>
<feature type="chain" id="PRO_5039192955" description="Carbohydrate-binding module family 96 domain-containing protein" evidence="4">
    <location>
        <begin position="21"/>
        <end position="221"/>
    </location>
</feature>
<keyword evidence="3 4" id="KW-0732">Signal</keyword>
<keyword evidence="7" id="KW-1185">Reference proteome</keyword>
<gene>
    <name evidence="6" type="ORF">Ssi02_19090</name>
</gene>
<evidence type="ECO:0000256" key="2">
    <source>
        <dbReference type="ARBA" id="ARBA00022525"/>
    </source>
</evidence>
<evidence type="ECO:0000313" key="6">
    <source>
        <dbReference type="EMBL" id="GII91678.1"/>
    </source>
</evidence>
<organism evidence="6 7">
    <name type="scientific">Sinosporangium siamense</name>
    <dbReference type="NCBI Taxonomy" id="1367973"/>
    <lineage>
        <taxon>Bacteria</taxon>
        <taxon>Bacillati</taxon>
        <taxon>Actinomycetota</taxon>
        <taxon>Actinomycetes</taxon>
        <taxon>Streptosporangiales</taxon>
        <taxon>Streptosporangiaceae</taxon>
        <taxon>Sinosporangium</taxon>
    </lineage>
</organism>
<name>A0A919RD37_9ACTN</name>
<protein>
    <recommendedName>
        <fullName evidence="5">Carbohydrate-binding module family 96 domain-containing protein</fullName>
    </recommendedName>
</protein>
<dbReference type="AlphaFoldDB" id="A0A919RD37"/>
<evidence type="ECO:0000259" key="5">
    <source>
        <dbReference type="Pfam" id="PF24517"/>
    </source>
</evidence>
<evidence type="ECO:0000256" key="4">
    <source>
        <dbReference type="SAM" id="SignalP"/>
    </source>
</evidence>
<evidence type="ECO:0000256" key="3">
    <source>
        <dbReference type="ARBA" id="ARBA00022729"/>
    </source>
</evidence>
<keyword evidence="2" id="KW-0964">Secreted</keyword>
<feature type="signal peptide" evidence="4">
    <location>
        <begin position="1"/>
        <end position="20"/>
    </location>
</feature>